<keyword evidence="3" id="KW-1185">Reference proteome</keyword>
<dbReference type="RefSeq" id="WP_119702365.1">
    <property type="nucleotide sequence ID" value="NZ_JBHSOI010000001.1"/>
</dbReference>
<sequence>MTVGRAARNAGGWLLTAVGVVVIIVATTADYRFSGSAGVLIAVAAAVSTLVPVLVGAAYLAVRRRNRTTEAVEGATVSPRARAVQTSLASVLDRVNDSTDDALGLHRVVLGDRLKLTAAALLEVGDRWDALSFIWFVRPSQAGDFPRSQHLRNLPAWAQDAVVLLDLRRELQLRGTESALSDEPGFYRHGFARVCEAARRTGSSELVDALLAARRDVGQPQRLLELLDDVQVWGGLAQLPPGSAR</sequence>
<feature type="transmembrane region" description="Helical" evidence="1">
    <location>
        <begin position="39"/>
        <end position="62"/>
    </location>
</feature>
<accession>A0A371P8K6</accession>
<dbReference type="OrthoDB" id="3746732at2"/>
<dbReference type="Proteomes" id="UP000265581">
    <property type="component" value="Unassembled WGS sequence"/>
</dbReference>
<keyword evidence="1" id="KW-0812">Transmembrane</keyword>
<dbReference type="EMBL" id="QUBR01000001">
    <property type="protein sequence ID" value="REK72232.1"/>
    <property type="molecule type" value="Genomic_DNA"/>
</dbReference>
<organism evidence="2 3">
    <name type="scientific">Aeromicrobium endophyticum</name>
    <dbReference type="NCBI Taxonomy" id="2292704"/>
    <lineage>
        <taxon>Bacteria</taxon>
        <taxon>Bacillati</taxon>
        <taxon>Actinomycetota</taxon>
        <taxon>Actinomycetes</taxon>
        <taxon>Propionibacteriales</taxon>
        <taxon>Nocardioidaceae</taxon>
        <taxon>Aeromicrobium</taxon>
    </lineage>
</organism>
<name>A0A371P8K6_9ACTN</name>
<keyword evidence="1" id="KW-0472">Membrane</keyword>
<evidence type="ECO:0000256" key="1">
    <source>
        <dbReference type="SAM" id="Phobius"/>
    </source>
</evidence>
<keyword evidence="1" id="KW-1133">Transmembrane helix</keyword>
<protein>
    <submittedName>
        <fullName evidence="2">Uncharacterized protein</fullName>
    </submittedName>
</protein>
<evidence type="ECO:0000313" key="2">
    <source>
        <dbReference type="EMBL" id="REK72232.1"/>
    </source>
</evidence>
<comment type="caution">
    <text evidence="2">The sequence shown here is derived from an EMBL/GenBank/DDBJ whole genome shotgun (WGS) entry which is preliminary data.</text>
</comment>
<evidence type="ECO:0000313" key="3">
    <source>
        <dbReference type="Proteomes" id="UP000265581"/>
    </source>
</evidence>
<gene>
    <name evidence="2" type="ORF">DX116_00870</name>
</gene>
<reference evidence="2 3" key="1">
    <citation type="submission" date="2018-08" db="EMBL/GenBank/DDBJ databases">
        <title>Aeromicrobium sp. M2KJ-4, whole genome shotgun sequence.</title>
        <authorList>
            <person name="Tuo L."/>
        </authorList>
    </citation>
    <scope>NUCLEOTIDE SEQUENCE [LARGE SCALE GENOMIC DNA]</scope>
    <source>
        <strain evidence="2 3">M2KJ-4</strain>
    </source>
</reference>
<feature type="transmembrane region" description="Helical" evidence="1">
    <location>
        <begin position="12"/>
        <end position="33"/>
    </location>
</feature>
<dbReference type="AlphaFoldDB" id="A0A371P8K6"/>
<proteinExistence type="predicted"/>